<organism evidence="1 2">
    <name type="scientific">Hyaloscypha variabilis (strain UAMH 11265 / GT02V1 / F)</name>
    <name type="common">Meliniomyces variabilis</name>
    <dbReference type="NCBI Taxonomy" id="1149755"/>
    <lineage>
        <taxon>Eukaryota</taxon>
        <taxon>Fungi</taxon>
        <taxon>Dikarya</taxon>
        <taxon>Ascomycota</taxon>
        <taxon>Pezizomycotina</taxon>
        <taxon>Leotiomycetes</taxon>
        <taxon>Helotiales</taxon>
        <taxon>Hyaloscyphaceae</taxon>
        <taxon>Hyaloscypha</taxon>
        <taxon>Hyaloscypha variabilis</taxon>
    </lineage>
</organism>
<dbReference type="EMBL" id="KZ613960">
    <property type="protein sequence ID" value="PMD32138.1"/>
    <property type="molecule type" value="Genomic_DNA"/>
</dbReference>
<dbReference type="OrthoDB" id="4500971at2759"/>
<name>A0A2J6R0U3_HYAVF</name>
<dbReference type="AlphaFoldDB" id="A0A2J6R0U3"/>
<sequence>MPRAMNSYRLSLHFSIQDGSNAYSETALCIKQAAHSLSLSKILILKHHHTSFHHLSPSIPINTTKMQYSSIVITLFASLATASPLQKPQFGLCSSAFDTAQSCDVCVDDVANLDCDSLQHPQVPPRSKTSTKSALPKARLLTAVLSLRLAMDCSALLHKLHTRTETGSSEIGGW</sequence>
<evidence type="ECO:0000313" key="1">
    <source>
        <dbReference type="EMBL" id="PMD32138.1"/>
    </source>
</evidence>
<reference evidence="1 2" key="1">
    <citation type="submission" date="2016-04" db="EMBL/GenBank/DDBJ databases">
        <title>A degradative enzymes factory behind the ericoid mycorrhizal symbiosis.</title>
        <authorList>
            <consortium name="DOE Joint Genome Institute"/>
            <person name="Martino E."/>
            <person name="Morin E."/>
            <person name="Grelet G."/>
            <person name="Kuo A."/>
            <person name="Kohler A."/>
            <person name="Daghino S."/>
            <person name="Barry K."/>
            <person name="Choi C."/>
            <person name="Cichocki N."/>
            <person name="Clum A."/>
            <person name="Copeland A."/>
            <person name="Hainaut M."/>
            <person name="Haridas S."/>
            <person name="Labutti K."/>
            <person name="Lindquist E."/>
            <person name="Lipzen A."/>
            <person name="Khouja H.-R."/>
            <person name="Murat C."/>
            <person name="Ohm R."/>
            <person name="Olson A."/>
            <person name="Spatafora J."/>
            <person name="Veneault-Fourrey C."/>
            <person name="Henrissat B."/>
            <person name="Grigoriev I."/>
            <person name="Martin F."/>
            <person name="Perotto S."/>
        </authorList>
    </citation>
    <scope>NUCLEOTIDE SEQUENCE [LARGE SCALE GENOMIC DNA]</scope>
    <source>
        <strain evidence="1 2">F</strain>
    </source>
</reference>
<evidence type="ECO:0000313" key="2">
    <source>
        <dbReference type="Proteomes" id="UP000235786"/>
    </source>
</evidence>
<proteinExistence type="predicted"/>
<dbReference type="Proteomes" id="UP000235786">
    <property type="component" value="Unassembled WGS sequence"/>
</dbReference>
<accession>A0A2J6R0U3</accession>
<keyword evidence="2" id="KW-1185">Reference proteome</keyword>
<protein>
    <submittedName>
        <fullName evidence="1">Uncharacterized protein</fullName>
    </submittedName>
</protein>
<gene>
    <name evidence="1" type="ORF">L207DRAFT_184160</name>
</gene>